<protein>
    <submittedName>
        <fullName evidence="9">Transcriptional regulator of acetoin/glycerol metabolism</fullName>
    </submittedName>
</protein>
<evidence type="ECO:0000256" key="6">
    <source>
        <dbReference type="ARBA" id="ARBA00023159"/>
    </source>
</evidence>
<dbReference type="AlphaFoldDB" id="A0A4V3CW48"/>
<keyword evidence="3" id="KW-0902">Two-component regulatory system</keyword>
<evidence type="ECO:0000256" key="7">
    <source>
        <dbReference type="ARBA" id="ARBA00023163"/>
    </source>
</evidence>
<dbReference type="PROSITE" id="PS00676">
    <property type="entry name" value="SIGMA54_INTERACT_2"/>
    <property type="match status" value="1"/>
</dbReference>
<dbReference type="InterPro" id="IPR009057">
    <property type="entry name" value="Homeodomain-like_sf"/>
</dbReference>
<dbReference type="InterPro" id="IPR002078">
    <property type="entry name" value="Sigma_54_int"/>
</dbReference>
<keyword evidence="2" id="KW-0067">ATP-binding</keyword>
<dbReference type="Pfam" id="PF01590">
    <property type="entry name" value="GAF"/>
    <property type="match status" value="1"/>
</dbReference>
<dbReference type="Gene3D" id="1.10.10.60">
    <property type="entry name" value="Homeodomain-like"/>
    <property type="match status" value="1"/>
</dbReference>
<dbReference type="FunFam" id="3.40.50.300:FF:000006">
    <property type="entry name" value="DNA-binding transcriptional regulator NtrC"/>
    <property type="match status" value="1"/>
</dbReference>
<keyword evidence="7" id="KW-0804">Transcription</keyword>
<dbReference type="Gene3D" id="3.30.450.40">
    <property type="match status" value="1"/>
</dbReference>
<organism evidence="9 10">
    <name type="scientific">Oharaeibacter diazotrophicus</name>
    <dbReference type="NCBI Taxonomy" id="1920512"/>
    <lineage>
        <taxon>Bacteria</taxon>
        <taxon>Pseudomonadati</taxon>
        <taxon>Pseudomonadota</taxon>
        <taxon>Alphaproteobacteria</taxon>
        <taxon>Hyphomicrobiales</taxon>
        <taxon>Pleomorphomonadaceae</taxon>
        <taxon>Oharaeibacter</taxon>
    </lineage>
</organism>
<dbReference type="RefSeq" id="WP_126540856.1">
    <property type="nucleotide sequence ID" value="NZ_BSPM01000004.1"/>
</dbReference>
<dbReference type="OrthoDB" id="9762726at2"/>
<accession>A0A4V3CW48</accession>
<dbReference type="SMART" id="SM00382">
    <property type="entry name" value="AAA"/>
    <property type="match status" value="1"/>
</dbReference>
<evidence type="ECO:0000256" key="2">
    <source>
        <dbReference type="ARBA" id="ARBA00022840"/>
    </source>
</evidence>
<keyword evidence="1" id="KW-0547">Nucleotide-binding</keyword>
<dbReference type="Pfam" id="PF00158">
    <property type="entry name" value="Sigma54_activat"/>
    <property type="match status" value="1"/>
</dbReference>
<dbReference type="GO" id="GO:0005524">
    <property type="term" value="F:ATP binding"/>
    <property type="evidence" value="ECO:0007669"/>
    <property type="project" value="UniProtKB-KW"/>
</dbReference>
<evidence type="ECO:0000259" key="8">
    <source>
        <dbReference type="PROSITE" id="PS50045"/>
    </source>
</evidence>
<keyword evidence="5" id="KW-0238">DNA-binding</keyword>
<dbReference type="PANTHER" id="PTHR32071:SF77">
    <property type="entry name" value="TRANSCRIPTIONAL REGULATORY PROTEIN"/>
    <property type="match status" value="1"/>
</dbReference>
<dbReference type="Gene3D" id="1.10.8.60">
    <property type="match status" value="1"/>
</dbReference>
<dbReference type="InterPro" id="IPR029016">
    <property type="entry name" value="GAF-like_dom_sf"/>
</dbReference>
<proteinExistence type="predicted"/>
<dbReference type="InterPro" id="IPR003593">
    <property type="entry name" value="AAA+_ATPase"/>
</dbReference>
<keyword evidence="6" id="KW-0010">Activator</keyword>
<dbReference type="InterPro" id="IPR003018">
    <property type="entry name" value="GAF"/>
</dbReference>
<dbReference type="PROSITE" id="PS50045">
    <property type="entry name" value="SIGMA54_INTERACT_4"/>
    <property type="match status" value="1"/>
</dbReference>
<keyword evidence="4" id="KW-0805">Transcription regulation</keyword>
<dbReference type="InterPro" id="IPR058031">
    <property type="entry name" value="AAA_lid_NorR"/>
</dbReference>
<evidence type="ECO:0000313" key="10">
    <source>
        <dbReference type="Proteomes" id="UP000294547"/>
    </source>
</evidence>
<dbReference type="SUPFAM" id="SSF52540">
    <property type="entry name" value="P-loop containing nucleoside triphosphate hydrolases"/>
    <property type="match status" value="1"/>
</dbReference>
<comment type="caution">
    <text evidence="9">The sequence shown here is derived from an EMBL/GenBank/DDBJ whole genome shotgun (WGS) entry which is preliminary data.</text>
</comment>
<dbReference type="InterPro" id="IPR027417">
    <property type="entry name" value="P-loop_NTPase"/>
</dbReference>
<dbReference type="PANTHER" id="PTHR32071">
    <property type="entry name" value="TRANSCRIPTIONAL REGULATORY PROTEIN"/>
    <property type="match status" value="1"/>
</dbReference>
<dbReference type="GO" id="GO:0043565">
    <property type="term" value="F:sequence-specific DNA binding"/>
    <property type="evidence" value="ECO:0007669"/>
    <property type="project" value="InterPro"/>
</dbReference>
<keyword evidence="10" id="KW-1185">Reference proteome</keyword>
<name>A0A4V3CW48_9HYPH</name>
<evidence type="ECO:0000313" key="9">
    <source>
        <dbReference type="EMBL" id="TDP84968.1"/>
    </source>
</evidence>
<dbReference type="Proteomes" id="UP000294547">
    <property type="component" value="Unassembled WGS sequence"/>
</dbReference>
<evidence type="ECO:0000256" key="3">
    <source>
        <dbReference type="ARBA" id="ARBA00023012"/>
    </source>
</evidence>
<dbReference type="InterPro" id="IPR002197">
    <property type="entry name" value="HTH_Fis"/>
</dbReference>
<sequence length="620" mass="65793">MGHLVGIDRARTALERGDPLPAGALPDPVAESWSRCRAAGLDPRGRGRDHVLAQAEVHRRRDAIAAVRRLALAEMRLLHAQIAGSNFMIALGDADGVVLDTLSDRQFSDSAAGRAIIPGSVWTESERGTNALGLAARAGTAVSVHGREHYFANHGHLSCMAAPILAADGRVVALLDASCTDEARQHHTLVLVRMAAAQIENGLIFSAHSESHILAFHPRVEYLDTSSAGLVAVSREGEVIALNRPGATLLAGLPAGRGAAFGDVFAAGFGRTIGTLLAGGVVSIRDRAGSAVFMVCRQIGQGGAPAAGSVRPTPTLAAASERAEPDFVCADPAVRRSLRDLGAAVAMRMPVHLTGETGTGKELMARHVHRTSGRRGEFVAVNCGALPESLFVAEIFGHERGAFTGARGEGAPGLATVADKGTLFLDEVADIPPTAQTALLRFLDTMEVRAIGGRRTEVVDVQIVSATNRDLGTMVAERRFRADLLYRLDAYTIHLPPLREREDFGEIVRRLLADLAPAVTVTDAAIAVLAGRAWPGNVRELRSTLQRALLGRRGEFLDETAFLDAAPTAGGPEPCPRCRGRPLDENRCIEIRLVHARSGGNVAETARRLGLSRTTVYNHL</sequence>
<dbReference type="GO" id="GO:0000160">
    <property type="term" value="P:phosphorelay signal transduction system"/>
    <property type="evidence" value="ECO:0007669"/>
    <property type="project" value="UniProtKB-KW"/>
</dbReference>
<reference evidence="9 10" key="1">
    <citation type="submission" date="2019-03" db="EMBL/GenBank/DDBJ databases">
        <title>Genomic Encyclopedia of Type Strains, Phase IV (KMG-IV): sequencing the most valuable type-strain genomes for metagenomic binning, comparative biology and taxonomic classification.</title>
        <authorList>
            <person name="Goeker M."/>
        </authorList>
    </citation>
    <scope>NUCLEOTIDE SEQUENCE [LARGE SCALE GENOMIC DNA]</scope>
    <source>
        <strain evidence="9 10">DSM 102969</strain>
    </source>
</reference>
<dbReference type="SUPFAM" id="SSF46689">
    <property type="entry name" value="Homeodomain-like"/>
    <property type="match status" value="1"/>
</dbReference>
<dbReference type="Gene3D" id="3.40.50.300">
    <property type="entry name" value="P-loop containing nucleotide triphosphate hydrolases"/>
    <property type="match status" value="1"/>
</dbReference>
<dbReference type="Pfam" id="PF02954">
    <property type="entry name" value="HTH_8"/>
    <property type="match status" value="1"/>
</dbReference>
<dbReference type="InterPro" id="IPR025943">
    <property type="entry name" value="Sigma_54_int_dom_ATP-bd_2"/>
</dbReference>
<evidence type="ECO:0000256" key="1">
    <source>
        <dbReference type="ARBA" id="ARBA00022741"/>
    </source>
</evidence>
<dbReference type="CDD" id="cd00009">
    <property type="entry name" value="AAA"/>
    <property type="match status" value="1"/>
</dbReference>
<evidence type="ECO:0000256" key="4">
    <source>
        <dbReference type="ARBA" id="ARBA00023015"/>
    </source>
</evidence>
<dbReference type="Pfam" id="PF25601">
    <property type="entry name" value="AAA_lid_14"/>
    <property type="match status" value="1"/>
</dbReference>
<dbReference type="EMBL" id="SNXY01000007">
    <property type="protein sequence ID" value="TDP84968.1"/>
    <property type="molecule type" value="Genomic_DNA"/>
</dbReference>
<gene>
    <name evidence="9" type="ORF">EDD54_1812</name>
</gene>
<dbReference type="GO" id="GO:0006355">
    <property type="term" value="P:regulation of DNA-templated transcription"/>
    <property type="evidence" value="ECO:0007669"/>
    <property type="project" value="InterPro"/>
</dbReference>
<evidence type="ECO:0000256" key="5">
    <source>
        <dbReference type="ARBA" id="ARBA00023125"/>
    </source>
</evidence>
<feature type="domain" description="Sigma-54 factor interaction" evidence="8">
    <location>
        <begin position="327"/>
        <end position="550"/>
    </location>
</feature>